<dbReference type="GO" id="GO:0005524">
    <property type="term" value="F:ATP binding"/>
    <property type="evidence" value="ECO:0007669"/>
    <property type="project" value="UniProtKB-KW"/>
</dbReference>
<evidence type="ECO:0000256" key="6">
    <source>
        <dbReference type="ARBA" id="ARBA00022741"/>
    </source>
</evidence>
<name>A0A0A1V4H0_9HYPO</name>
<feature type="domain" description="Protein kinase" evidence="14">
    <location>
        <begin position="4"/>
        <end position="184"/>
    </location>
</feature>
<dbReference type="InterPro" id="IPR008271">
    <property type="entry name" value="Ser/Thr_kinase_AS"/>
</dbReference>
<dbReference type="Proteomes" id="UP000030151">
    <property type="component" value="Unassembled WGS sequence"/>
</dbReference>
<keyword evidence="6" id="KW-0547">Nucleotide-binding</keyword>
<dbReference type="InterPro" id="IPR045269">
    <property type="entry name" value="Atg1-like"/>
</dbReference>
<dbReference type="GO" id="GO:0004674">
    <property type="term" value="F:protein serine/threonine kinase activity"/>
    <property type="evidence" value="ECO:0007669"/>
    <property type="project" value="UniProtKB-KW"/>
</dbReference>
<dbReference type="OrthoDB" id="4935649at2759"/>
<dbReference type="Gene3D" id="1.10.510.10">
    <property type="entry name" value="Transferase(Phosphotransferase) domain 1"/>
    <property type="match status" value="1"/>
</dbReference>
<evidence type="ECO:0000256" key="8">
    <source>
        <dbReference type="ARBA" id="ARBA00022840"/>
    </source>
</evidence>
<evidence type="ECO:0000256" key="12">
    <source>
        <dbReference type="ARBA" id="ARBA00047899"/>
    </source>
</evidence>
<evidence type="ECO:0000256" key="7">
    <source>
        <dbReference type="ARBA" id="ARBA00022777"/>
    </source>
</evidence>
<dbReference type="GO" id="GO:0005829">
    <property type="term" value="C:cytosol"/>
    <property type="evidence" value="ECO:0007669"/>
    <property type="project" value="TreeGrafter"/>
</dbReference>
<comment type="caution">
    <text evidence="15">The sequence shown here is derived from an EMBL/GenBank/DDBJ whole genome shotgun (WGS) entry which is preliminary data.</text>
</comment>
<dbReference type="PANTHER" id="PTHR24348:SF22">
    <property type="entry name" value="NON-SPECIFIC SERINE_THREONINE PROTEIN KINASE"/>
    <property type="match status" value="1"/>
</dbReference>
<sequence>MYKRADDFYASGGSFASGIKVEELKSKSVFAAKIPHFRQSDSIATTRRNWELLVSEFRRLMKLRHAVEILPERTLNEPLYLIMEWIPRDLRSFSFKDNEKQAVLEQVSNGLSFMHDNAFAHRDLKPENILIDEYEGGLVAKIADVGMSKLDKVGNLQTYAGSIVYMAPELWAEEHRACTQGDGT</sequence>
<keyword evidence="8" id="KW-0067">ATP-binding</keyword>
<evidence type="ECO:0000256" key="4">
    <source>
        <dbReference type="ARBA" id="ARBA00022527"/>
    </source>
</evidence>
<proteinExistence type="predicted"/>
<comment type="catalytic activity">
    <reaction evidence="13">
        <text>L-seryl-[protein] + ATP = O-phospho-L-seryl-[protein] + ADP + H(+)</text>
        <dbReference type="Rhea" id="RHEA:17989"/>
        <dbReference type="Rhea" id="RHEA-COMP:9863"/>
        <dbReference type="Rhea" id="RHEA-COMP:11604"/>
        <dbReference type="ChEBI" id="CHEBI:15378"/>
        <dbReference type="ChEBI" id="CHEBI:29999"/>
        <dbReference type="ChEBI" id="CHEBI:30616"/>
        <dbReference type="ChEBI" id="CHEBI:83421"/>
        <dbReference type="ChEBI" id="CHEBI:456216"/>
        <dbReference type="EC" id="2.7.11.1"/>
    </reaction>
</comment>
<organism evidence="15 16">
    <name type="scientific">Metarhizium robertsii</name>
    <dbReference type="NCBI Taxonomy" id="568076"/>
    <lineage>
        <taxon>Eukaryota</taxon>
        <taxon>Fungi</taxon>
        <taxon>Dikarya</taxon>
        <taxon>Ascomycota</taxon>
        <taxon>Pezizomycotina</taxon>
        <taxon>Sordariomycetes</taxon>
        <taxon>Hypocreomycetidae</taxon>
        <taxon>Hypocreales</taxon>
        <taxon>Clavicipitaceae</taxon>
        <taxon>Metarhizium</taxon>
    </lineage>
</organism>
<dbReference type="GO" id="GO:0015031">
    <property type="term" value="P:protein transport"/>
    <property type="evidence" value="ECO:0007669"/>
    <property type="project" value="UniProtKB-KW"/>
</dbReference>
<dbReference type="CDD" id="cd00180">
    <property type="entry name" value="PKc"/>
    <property type="match status" value="1"/>
</dbReference>
<dbReference type="InterPro" id="IPR000719">
    <property type="entry name" value="Prot_kinase_dom"/>
</dbReference>
<dbReference type="SMART" id="SM00220">
    <property type="entry name" value="S_TKc"/>
    <property type="match status" value="1"/>
</dbReference>
<evidence type="ECO:0000256" key="13">
    <source>
        <dbReference type="ARBA" id="ARBA00048679"/>
    </source>
</evidence>
<protein>
    <recommendedName>
        <fullName evidence="2">non-specific serine/threonine protein kinase</fullName>
        <ecNumber evidence="2">2.7.11.1</ecNumber>
    </recommendedName>
    <alternativeName>
        <fullName evidence="11">Autophagy-related protein 1</fullName>
    </alternativeName>
</protein>
<accession>A0A0A1V4H0</accession>
<keyword evidence="9" id="KW-0653">Protein transport</keyword>
<keyword evidence="3" id="KW-0813">Transport</keyword>
<keyword evidence="5" id="KW-0808">Transferase</keyword>
<reference evidence="15 16" key="1">
    <citation type="submission" date="2014-02" db="EMBL/GenBank/DDBJ databases">
        <title>The genome sequence of the entomopathogenic fungus Metarhizium robertsii ARSEF 2575.</title>
        <authorList>
            <person name="Giuliano Garisto Donzelli B."/>
            <person name="Roe B.A."/>
            <person name="Macmil S.L."/>
            <person name="Krasnoff S.B."/>
            <person name="Gibson D.M."/>
        </authorList>
    </citation>
    <scope>NUCLEOTIDE SEQUENCE [LARGE SCALE GENOMIC DNA]</scope>
    <source>
        <strain evidence="15 16">ARSEF 2575</strain>
    </source>
</reference>
<dbReference type="PROSITE" id="PS00108">
    <property type="entry name" value="PROTEIN_KINASE_ST"/>
    <property type="match status" value="1"/>
</dbReference>
<evidence type="ECO:0000256" key="3">
    <source>
        <dbReference type="ARBA" id="ARBA00022448"/>
    </source>
</evidence>
<evidence type="ECO:0000256" key="9">
    <source>
        <dbReference type="ARBA" id="ARBA00022927"/>
    </source>
</evidence>
<dbReference type="GO" id="GO:0005776">
    <property type="term" value="C:autophagosome"/>
    <property type="evidence" value="ECO:0007669"/>
    <property type="project" value="TreeGrafter"/>
</dbReference>
<evidence type="ECO:0000256" key="2">
    <source>
        <dbReference type="ARBA" id="ARBA00012513"/>
    </source>
</evidence>
<dbReference type="GO" id="GO:0034045">
    <property type="term" value="C:phagophore assembly site membrane"/>
    <property type="evidence" value="ECO:0007669"/>
    <property type="project" value="UniProtKB-SubCell"/>
</dbReference>
<comment type="catalytic activity">
    <reaction evidence="12">
        <text>L-threonyl-[protein] + ATP = O-phospho-L-threonyl-[protein] + ADP + H(+)</text>
        <dbReference type="Rhea" id="RHEA:46608"/>
        <dbReference type="Rhea" id="RHEA-COMP:11060"/>
        <dbReference type="Rhea" id="RHEA-COMP:11605"/>
        <dbReference type="ChEBI" id="CHEBI:15378"/>
        <dbReference type="ChEBI" id="CHEBI:30013"/>
        <dbReference type="ChEBI" id="CHEBI:30616"/>
        <dbReference type="ChEBI" id="CHEBI:61977"/>
        <dbReference type="ChEBI" id="CHEBI:456216"/>
        <dbReference type="EC" id="2.7.11.1"/>
    </reaction>
</comment>
<evidence type="ECO:0000313" key="15">
    <source>
        <dbReference type="EMBL" id="EXV05162.1"/>
    </source>
</evidence>
<dbReference type="Pfam" id="PF00069">
    <property type="entry name" value="Pkinase"/>
    <property type="match status" value="1"/>
</dbReference>
<evidence type="ECO:0000256" key="1">
    <source>
        <dbReference type="ARBA" id="ARBA00004623"/>
    </source>
</evidence>
<dbReference type="EC" id="2.7.11.1" evidence="2"/>
<dbReference type="InterPro" id="IPR011009">
    <property type="entry name" value="Kinase-like_dom_sf"/>
</dbReference>
<gene>
    <name evidence="15" type="ORF">X797_002849</name>
</gene>
<dbReference type="GO" id="GO:0010506">
    <property type="term" value="P:regulation of autophagy"/>
    <property type="evidence" value="ECO:0007669"/>
    <property type="project" value="InterPro"/>
</dbReference>
<dbReference type="EMBL" id="JELW01000002">
    <property type="protein sequence ID" value="EXV05162.1"/>
    <property type="molecule type" value="Genomic_DNA"/>
</dbReference>
<dbReference type="SUPFAM" id="SSF56112">
    <property type="entry name" value="Protein kinase-like (PK-like)"/>
    <property type="match status" value="1"/>
</dbReference>
<keyword evidence="4" id="KW-0723">Serine/threonine-protein kinase</keyword>
<evidence type="ECO:0000313" key="16">
    <source>
        <dbReference type="Proteomes" id="UP000030151"/>
    </source>
</evidence>
<dbReference type="HOGENOM" id="CLU_1468522_0_0_1"/>
<evidence type="ECO:0000259" key="14">
    <source>
        <dbReference type="PROSITE" id="PS50011"/>
    </source>
</evidence>
<dbReference type="GO" id="GO:0000045">
    <property type="term" value="P:autophagosome assembly"/>
    <property type="evidence" value="ECO:0007669"/>
    <property type="project" value="TreeGrafter"/>
</dbReference>
<dbReference type="PANTHER" id="PTHR24348">
    <property type="entry name" value="SERINE/THREONINE-PROTEIN KINASE UNC-51-RELATED"/>
    <property type="match status" value="1"/>
</dbReference>
<evidence type="ECO:0000256" key="5">
    <source>
        <dbReference type="ARBA" id="ARBA00022679"/>
    </source>
</evidence>
<evidence type="ECO:0000256" key="11">
    <source>
        <dbReference type="ARBA" id="ARBA00030237"/>
    </source>
</evidence>
<keyword evidence="10" id="KW-0072">Autophagy</keyword>
<evidence type="ECO:0000256" key="10">
    <source>
        <dbReference type="ARBA" id="ARBA00023006"/>
    </source>
</evidence>
<keyword evidence="7 15" id="KW-0418">Kinase</keyword>
<dbReference type="PROSITE" id="PS50011">
    <property type="entry name" value="PROTEIN_KINASE_DOM"/>
    <property type="match status" value="1"/>
</dbReference>
<dbReference type="AlphaFoldDB" id="A0A0A1V4H0"/>
<comment type="subcellular location">
    <subcellularLocation>
        <location evidence="1">Preautophagosomal structure membrane</location>
        <topology evidence="1">Peripheral membrane protein</topology>
    </subcellularLocation>
</comment>